<gene>
    <name evidence="2" type="ORF">FRX31_016089</name>
</gene>
<feature type="region of interest" description="Disordered" evidence="1">
    <location>
        <begin position="1"/>
        <end position="25"/>
    </location>
</feature>
<evidence type="ECO:0000313" key="2">
    <source>
        <dbReference type="EMBL" id="KAF5194325.1"/>
    </source>
</evidence>
<dbReference type="AlphaFoldDB" id="A0A7J6WD71"/>
<feature type="compositionally biased region" description="Polar residues" evidence="1">
    <location>
        <begin position="1"/>
        <end position="15"/>
    </location>
</feature>
<name>A0A7J6WD71_THATH</name>
<organism evidence="2 3">
    <name type="scientific">Thalictrum thalictroides</name>
    <name type="common">Rue-anemone</name>
    <name type="synonym">Anemone thalictroides</name>
    <dbReference type="NCBI Taxonomy" id="46969"/>
    <lineage>
        <taxon>Eukaryota</taxon>
        <taxon>Viridiplantae</taxon>
        <taxon>Streptophyta</taxon>
        <taxon>Embryophyta</taxon>
        <taxon>Tracheophyta</taxon>
        <taxon>Spermatophyta</taxon>
        <taxon>Magnoliopsida</taxon>
        <taxon>Ranunculales</taxon>
        <taxon>Ranunculaceae</taxon>
        <taxon>Thalictroideae</taxon>
        <taxon>Thalictrum</taxon>
    </lineage>
</organism>
<sequence>MLHQQFNSVQPQSGPDSVAATPPTETALDSLAEDNHSSQYCNSSIMLRSKYPTMTRLHLVHFTTSSNS</sequence>
<evidence type="ECO:0000256" key="1">
    <source>
        <dbReference type="SAM" id="MobiDB-lite"/>
    </source>
</evidence>
<dbReference type="EMBL" id="JABWDY010018872">
    <property type="protein sequence ID" value="KAF5194325.1"/>
    <property type="molecule type" value="Genomic_DNA"/>
</dbReference>
<comment type="caution">
    <text evidence="2">The sequence shown here is derived from an EMBL/GenBank/DDBJ whole genome shotgun (WGS) entry which is preliminary data.</text>
</comment>
<evidence type="ECO:0000313" key="3">
    <source>
        <dbReference type="Proteomes" id="UP000554482"/>
    </source>
</evidence>
<dbReference type="Proteomes" id="UP000554482">
    <property type="component" value="Unassembled WGS sequence"/>
</dbReference>
<reference evidence="2 3" key="1">
    <citation type="submission" date="2020-06" db="EMBL/GenBank/DDBJ databases">
        <title>Transcriptomic and genomic resources for Thalictrum thalictroides and T. hernandezii: Facilitating candidate gene discovery in an emerging model plant lineage.</title>
        <authorList>
            <person name="Arias T."/>
            <person name="Riano-Pachon D.M."/>
            <person name="Di Stilio V.S."/>
        </authorList>
    </citation>
    <scope>NUCLEOTIDE SEQUENCE [LARGE SCALE GENOMIC DNA]</scope>
    <source>
        <strain evidence="3">cv. WT478/WT964</strain>
        <tissue evidence="2">Leaves</tissue>
    </source>
</reference>
<protein>
    <submittedName>
        <fullName evidence="2">Uncharacterized protein</fullName>
    </submittedName>
</protein>
<proteinExistence type="predicted"/>
<accession>A0A7J6WD71</accession>
<keyword evidence="3" id="KW-1185">Reference proteome</keyword>